<comment type="caution">
    <text evidence="2">The sequence shown here is derived from an EMBL/GenBank/DDBJ whole genome shotgun (WGS) entry which is preliminary data.</text>
</comment>
<dbReference type="GO" id="GO:0003677">
    <property type="term" value="F:DNA binding"/>
    <property type="evidence" value="ECO:0007669"/>
    <property type="project" value="InterPro"/>
</dbReference>
<evidence type="ECO:0000313" key="3">
    <source>
        <dbReference type="Proteomes" id="UP000286595"/>
    </source>
</evidence>
<accession>A0A3R6IKH4</accession>
<dbReference type="AlphaFoldDB" id="A0A3R6IKH4"/>
<dbReference type="SUPFAM" id="SSF47413">
    <property type="entry name" value="lambda repressor-like DNA-binding domains"/>
    <property type="match status" value="1"/>
</dbReference>
<evidence type="ECO:0000313" key="2">
    <source>
        <dbReference type="EMBL" id="RHG57753.1"/>
    </source>
</evidence>
<evidence type="ECO:0000259" key="1">
    <source>
        <dbReference type="PROSITE" id="PS50943"/>
    </source>
</evidence>
<name>A0A3R6IKH4_9FIRM</name>
<dbReference type="Gene3D" id="1.10.260.40">
    <property type="entry name" value="lambda repressor-like DNA-binding domains"/>
    <property type="match status" value="1"/>
</dbReference>
<proteinExistence type="predicted"/>
<dbReference type="CDD" id="cd00093">
    <property type="entry name" value="HTH_XRE"/>
    <property type="match status" value="1"/>
</dbReference>
<protein>
    <submittedName>
        <fullName evidence="2">XRE family transcriptional regulator</fullName>
    </submittedName>
</protein>
<dbReference type="Proteomes" id="UP000286595">
    <property type="component" value="Unassembled WGS sequence"/>
</dbReference>
<organism evidence="2 3">
    <name type="scientific">Coprococcus comes</name>
    <dbReference type="NCBI Taxonomy" id="410072"/>
    <lineage>
        <taxon>Bacteria</taxon>
        <taxon>Bacillati</taxon>
        <taxon>Bacillota</taxon>
        <taxon>Clostridia</taxon>
        <taxon>Lachnospirales</taxon>
        <taxon>Lachnospiraceae</taxon>
        <taxon>Coprococcus</taxon>
    </lineage>
</organism>
<dbReference type="SMART" id="SM00530">
    <property type="entry name" value="HTH_XRE"/>
    <property type="match status" value="1"/>
</dbReference>
<gene>
    <name evidence="2" type="ORF">DW252_14560</name>
</gene>
<dbReference type="RefSeq" id="WP_118219298.1">
    <property type="nucleotide sequence ID" value="NZ_QRIM01000020.1"/>
</dbReference>
<dbReference type="InterPro" id="IPR010982">
    <property type="entry name" value="Lambda_DNA-bd_dom_sf"/>
</dbReference>
<sequence length="130" mass="15322">MNERLKQLRLSLNLNQEEFGKWLGISKSGVSDIESGRRKVTEQHIIMLSNHNISEKWLRTGEGEMFVPRSVKDEIGYFVEDLLDYDGEGNPFYDMIIEMMKDYHDLDEKSKKVIRDYFKKVSDGIKKEKD</sequence>
<dbReference type="EMBL" id="QRIM01000020">
    <property type="protein sequence ID" value="RHG57753.1"/>
    <property type="molecule type" value="Genomic_DNA"/>
</dbReference>
<reference evidence="2 3" key="1">
    <citation type="submission" date="2018-08" db="EMBL/GenBank/DDBJ databases">
        <title>A genome reference for cultivated species of the human gut microbiota.</title>
        <authorList>
            <person name="Zou Y."/>
            <person name="Xue W."/>
            <person name="Luo G."/>
        </authorList>
    </citation>
    <scope>NUCLEOTIDE SEQUENCE [LARGE SCALE GENOMIC DNA]</scope>
    <source>
        <strain evidence="2 3">AM22-12LB</strain>
    </source>
</reference>
<dbReference type="Pfam" id="PF01381">
    <property type="entry name" value="HTH_3"/>
    <property type="match status" value="1"/>
</dbReference>
<dbReference type="InterPro" id="IPR001387">
    <property type="entry name" value="Cro/C1-type_HTH"/>
</dbReference>
<feature type="domain" description="HTH cro/C1-type" evidence="1">
    <location>
        <begin position="5"/>
        <end position="58"/>
    </location>
</feature>
<dbReference type="PROSITE" id="PS50943">
    <property type="entry name" value="HTH_CROC1"/>
    <property type="match status" value="1"/>
</dbReference>